<gene>
    <name evidence="2" type="ORF">ABSH63_09120</name>
</gene>
<dbReference type="PROSITE" id="PS51257">
    <property type="entry name" value="PROKAR_LIPOPROTEIN"/>
    <property type="match status" value="1"/>
</dbReference>
<proteinExistence type="predicted"/>
<evidence type="ECO:0000256" key="1">
    <source>
        <dbReference type="SAM" id="SignalP"/>
    </source>
</evidence>
<reference evidence="2 3" key="1">
    <citation type="submission" date="2024-06" db="EMBL/GenBank/DDBJ databases">
        <authorList>
            <person name="Li Z."/>
            <person name="Jiang Y."/>
        </authorList>
    </citation>
    <scope>NUCLEOTIDE SEQUENCE [LARGE SCALE GENOMIC DNA]</scope>
    <source>
        <strain evidence="2 3">HSW-8</strain>
    </source>
</reference>
<protein>
    <recommendedName>
        <fullName evidence="4">BIG2 domain-containing protein</fullName>
    </recommendedName>
</protein>
<sequence>MNALRFWVSAALAAALSACGDGGIRSPDFTPIVTLTGLRVQPLDPQQGSQIPAGTTLSFRAIATFEQTVPPGTEGAEDGVIVVDEDVTERVDWQEMDTAIATVDDRGVVLGVAPSTTPQRITATFQDRSASTFVTVTDAELVGVDHVRPQSATARDPADRYTVAAGANVPFDIYGAFTDGQVRRIDESMFDVTWTSSDASVADNPADDDNFSTLAVGSAQITGAIADAQGISPASASATLVVEPLNAFCETEFIAPPSVFSDEASMACLGCEVQQPAAIFDANVETFGTMSIPLGLLTQSSVSVTVSQTPTSPLRVGRPAGFLVSRSASLLSAELLSEVTIDTVTCDAEGANCTVQESFGVGFAPLYLALLGVIGGEEVNLLSTPPLGEASAAANGLRLTFSGGLLSAAATLNVHSSCAVAREPQEE</sequence>
<dbReference type="Gene3D" id="2.60.40.1080">
    <property type="match status" value="2"/>
</dbReference>
<dbReference type="Proteomes" id="UP001465331">
    <property type="component" value="Unassembled WGS sequence"/>
</dbReference>
<dbReference type="EMBL" id="JBEPIJ010000009">
    <property type="protein sequence ID" value="MES0874162.1"/>
    <property type="molecule type" value="Genomic_DNA"/>
</dbReference>
<evidence type="ECO:0000313" key="3">
    <source>
        <dbReference type="Proteomes" id="UP001465331"/>
    </source>
</evidence>
<evidence type="ECO:0008006" key="4">
    <source>
        <dbReference type="Google" id="ProtNLM"/>
    </source>
</evidence>
<name>A0ABV2AA81_9GAMM</name>
<comment type="caution">
    <text evidence="2">The sequence shown here is derived from an EMBL/GenBank/DDBJ whole genome shotgun (WGS) entry which is preliminary data.</text>
</comment>
<keyword evidence="3" id="KW-1185">Reference proteome</keyword>
<evidence type="ECO:0000313" key="2">
    <source>
        <dbReference type="EMBL" id="MES0874162.1"/>
    </source>
</evidence>
<accession>A0ABV2AA81</accession>
<organism evidence="2 3">
    <name type="scientific">Sinimarinibacterium thermocellulolyticum</name>
    <dbReference type="NCBI Taxonomy" id="3170016"/>
    <lineage>
        <taxon>Bacteria</taxon>
        <taxon>Pseudomonadati</taxon>
        <taxon>Pseudomonadota</taxon>
        <taxon>Gammaproteobacteria</taxon>
        <taxon>Nevskiales</taxon>
        <taxon>Nevskiaceae</taxon>
        <taxon>Sinimarinibacterium</taxon>
    </lineage>
</organism>
<feature type="signal peptide" evidence="1">
    <location>
        <begin position="1"/>
        <end position="20"/>
    </location>
</feature>
<dbReference type="RefSeq" id="WP_352889181.1">
    <property type="nucleotide sequence ID" value="NZ_JBEPIJ010000009.1"/>
</dbReference>
<keyword evidence="1" id="KW-0732">Signal</keyword>
<feature type="chain" id="PRO_5045807338" description="BIG2 domain-containing protein" evidence="1">
    <location>
        <begin position="21"/>
        <end position="427"/>
    </location>
</feature>